<feature type="region of interest" description="Disordered" evidence="2">
    <location>
        <begin position="703"/>
        <end position="735"/>
    </location>
</feature>
<keyword evidence="4" id="KW-1185">Reference proteome</keyword>
<evidence type="ECO:0000313" key="4">
    <source>
        <dbReference type="Proteomes" id="UP000256328"/>
    </source>
</evidence>
<proteinExistence type="predicted"/>
<accession>A0A3D8RIW5</accession>
<evidence type="ECO:0000256" key="2">
    <source>
        <dbReference type="SAM" id="MobiDB-lite"/>
    </source>
</evidence>
<gene>
    <name evidence="3" type="ORF">BP5796_07352</name>
</gene>
<feature type="compositionally biased region" description="Basic and acidic residues" evidence="2">
    <location>
        <begin position="658"/>
        <end position="668"/>
    </location>
</feature>
<evidence type="ECO:0000313" key="3">
    <source>
        <dbReference type="EMBL" id="RDW73910.1"/>
    </source>
</evidence>
<feature type="compositionally biased region" description="Acidic residues" evidence="2">
    <location>
        <begin position="106"/>
        <end position="118"/>
    </location>
</feature>
<reference evidence="3 4" key="1">
    <citation type="journal article" date="2018" name="IMA Fungus">
        <title>IMA Genome-F 9: Draft genome sequence of Annulohypoxylon stygium, Aspergillus mulundensis, Berkeleyomyces basicola (syn. Thielaviopsis basicola), Ceratocystis smalleyi, two Cercospora beticola strains, Coleophoma cylindrospora, Fusarium fracticaudum, Phialophora cf. hyalina, and Morchella septimelata.</title>
        <authorList>
            <person name="Wingfield B.D."/>
            <person name="Bills G.F."/>
            <person name="Dong Y."/>
            <person name="Huang W."/>
            <person name="Nel W.J."/>
            <person name="Swalarsk-Parry B.S."/>
            <person name="Vaghefi N."/>
            <person name="Wilken P.M."/>
            <person name="An Z."/>
            <person name="de Beer Z.W."/>
            <person name="De Vos L."/>
            <person name="Chen L."/>
            <person name="Duong T.A."/>
            <person name="Gao Y."/>
            <person name="Hammerbacher A."/>
            <person name="Kikkert J.R."/>
            <person name="Li Y."/>
            <person name="Li H."/>
            <person name="Li K."/>
            <person name="Li Q."/>
            <person name="Liu X."/>
            <person name="Ma X."/>
            <person name="Naidoo K."/>
            <person name="Pethybridge S.J."/>
            <person name="Sun J."/>
            <person name="Steenkamp E.T."/>
            <person name="van der Nest M.A."/>
            <person name="van Wyk S."/>
            <person name="Wingfield M.J."/>
            <person name="Xiong C."/>
            <person name="Yue Q."/>
            <person name="Zhang X."/>
        </authorList>
    </citation>
    <scope>NUCLEOTIDE SEQUENCE [LARGE SCALE GENOMIC DNA]</scope>
    <source>
        <strain evidence="3 4">BP5796</strain>
    </source>
</reference>
<dbReference type="EMBL" id="PDLN01000010">
    <property type="protein sequence ID" value="RDW73910.1"/>
    <property type="molecule type" value="Genomic_DNA"/>
</dbReference>
<evidence type="ECO:0000256" key="1">
    <source>
        <dbReference type="SAM" id="Coils"/>
    </source>
</evidence>
<feature type="region of interest" description="Disordered" evidence="2">
    <location>
        <begin position="65"/>
        <end position="86"/>
    </location>
</feature>
<comment type="caution">
    <text evidence="3">The sequence shown here is derived from an EMBL/GenBank/DDBJ whole genome shotgun (WGS) entry which is preliminary data.</text>
</comment>
<sequence>MAATNTNASTEELLRRLDQQHQAYLETFRLVHEALLSNSSATANASGITTIPEGAPTIDVPNLRRLRRSTLDTTDTDPRSERSSSLLLSPDIVKSSTFRSSVVTGEDSDSSDDDEDLYVQDPLPPKSWDREDLRHHLKTYKFNEEGQKLLESVVVDGTLTNPDIARVFDGGFELGVGSHYSVFDVGPDGAPLSRHEVVEKGTKSIHDAIWQVIRDVNSDSAKERKAVGRITIIREPSPIIFGALHLTMNEYFDMDEIFSHLVHDSDRGASSAHMGSTRAFHEDDRRQRTFVFNFEYFTILGPGCEAMPWQVSDKAKAASSPAHIPISRCSSIVALSLSGAPIRKLKNVSRRKRTTVHGYLYDTWAPWHVLNIQCYPDLKHSMNIHDSSKHYVNGPEAFLYTLLAEFRDCQKRFDEIYEKITKLVTPPANFMFNSKLRDKLLFEDESFTYSRRYFWAYQTLGIMNNNIKSLLDSYEDTFNDQFWAGEHKTLWPLVPENSPRNLYWKKKMGFLKKEFDREIEKLKEIAEENNERRKEIRTLRDQLFSGTSVLESRKSVEMTSITIQQGHNIKLLTLVRQFTLYTEASVFGMTNMPTEHRFEHFGITMATVCIPFFLLIGSLNTTMGMRFWVGKWHSLVSWVTRTPVPRDTEDSDDEDDGNEKQTRKLRERSMSQLEALAARKAQMSRISPASTIEVEAKTVVRGRGRSMDVSARAEEAEKEGPQKQMDSRGSAIAQPKDVGLVDRLLGRRRLDTARESVV</sequence>
<keyword evidence="1" id="KW-0175">Coiled coil</keyword>
<protein>
    <submittedName>
        <fullName evidence="3">Uncharacterized protein</fullName>
    </submittedName>
</protein>
<feature type="compositionally biased region" description="Basic and acidic residues" evidence="2">
    <location>
        <begin position="711"/>
        <end position="721"/>
    </location>
</feature>
<dbReference type="Proteomes" id="UP000256328">
    <property type="component" value="Unassembled WGS sequence"/>
</dbReference>
<dbReference type="AlphaFoldDB" id="A0A3D8RIW5"/>
<dbReference type="OrthoDB" id="426293at2759"/>
<feature type="region of interest" description="Disordered" evidence="2">
    <location>
        <begin position="643"/>
        <end position="668"/>
    </location>
</feature>
<feature type="coiled-coil region" evidence="1">
    <location>
        <begin position="508"/>
        <end position="542"/>
    </location>
</feature>
<organism evidence="3 4">
    <name type="scientific">Coleophoma crateriformis</name>
    <dbReference type="NCBI Taxonomy" id="565419"/>
    <lineage>
        <taxon>Eukaryota</taxon>
        <taxon>Fungi</taxon>
        <taxon>Dikarya</taxon>
        <taxon>Ascomycota</taxon>
        <taxon>Pezizomycotina</taxon>
        <taxon>Leotiomycetes</taxon>
        <taxon>Helotiales</taxon>
        <taxon>Dermateaceae</taxon>
        <taxon>Coleophoma</taxon>
    </lineage>
</organism>
<feature type="region of interest" description="Disordered" evidence="2">
    <location>
        <begin position="99"/>
        <end position="130"/>
    </location>
</feature>
<name>A0A3D8RIW5_9HELO</name>